<reference evidence="1" key="3">
    <citation type="submission" date="2016-05" db="EMBL/GenBank/DDBJ databases">
        <title>WGS assembly of Xenopus tropicalis.</title>
        <authorList>
            <person name="Sessions A."/>
            <person name="Jenkins J."/>
            <person name="Mitros T."/>
            <person name="Lyons J.T."/>
            <person name="Dichmann D.S."/>
            <person name="Robert J."/>
            <person name="Harland R.M."/>
            <person name="Rokhsar D.S."/>
        </authorList>
    </citation>
    <scope>NUCLEOTIDE SEQUENCE</scope>
    <source>
        <strain evidence="1">Nigerian</strain>
    </source>
</reference>
<dbReference type="EMBL" id="KV460692">
    <property type="protein sequence ID" value="OCA15995.1"/>
    <property type="molecule type" value="Genomic_DNA"/>
</dbReference>
<evidence type="ECO:0000313" key="1">
    <source>
        <dbReference type="EMBL" id="OCA15995.1"/>
    </source>
</evidence>
<protein>
    <submittedName>
        <fullName evidence="1">Uncharacterized protein</fullName>
    </submittedName>
</protein>
<organism evidence="1">
    <name type="scientific">Xenopus tropicalis</name>
    <name type="common">Western clawed frog</name>
    <name type="synonym">Silurana tropicalis</name>
    <dbReference type="NCBI Taxonomy" id="8364"/>
    <lineage>
        <taxon>Eukaryota</taxon>
        <taxon>Metazoa</taxon>
        <taxon>Chordata</taxon>
        <taxon>Craniata</taxon>
        <taxon>Vertebrata</taxon>
        <taxon>Euteleostomi</taxon>
        <taxon>Amphibia</taxon>
        <taxon>Batrachia</taxon>
        <taxon>Anura</taxon>
        <taxon>Pipoidea</taxon>
        <taxon>Pipidae</taxon>
        <taxon>Xenopodinae</taxon>
        <taxon>Xenopus</taxon>
        <taxon>Silurana</taxon>
    </lineage>
</organism>
<reference evidence="1" key="1">
    <citation type="submission" date="2009-11" db="EMBL/GenBank/DDBJ databases">
        <authorList>
            <consortium name="US DOE Joint Genome Institute (JGI-PGF)"/>
            <person name="Ottilar R."/>
            <person name="Schmutz J."/>
            <person name="Salamov A."/>
            <person name="Cheng J.F."/>
            <person name="Lucas S."/>
            <person name="Pitluck S."/>
            <person name="Gundlach H."/>
            <person name="Guo Y."/>
            <person name="Haberer G."/>
            <person name="Nasrallah J."/>
            <person name="Mayer K.F.X."/>
            <person name="van de Peer Y."/>
            <person name="Weigel D."/>
            <person name="Grigoriev I.V."/>
        </authorList>
    </citation>
    <scope>NUCLEOTIDE SEQUENCE</scope>
    <source>
        <strain evidence="1">Nigerian</strain>
    </source>
</reference>
<gene>
    <name evidence="1" type="ORF">XENTR_v90028877mg</name>
</gene>
<name>A0A1B8XZD5_XENTR</name>
<reference evidence="1" key="2">
    <citation type="journal article" date="2010" name="Science">
        <title>The genome of the Western clawed frog Xenopus tropicalis.</title>
        <authorList>
            <person name="Hellsten U."/>
            <person name="Harland R.M."/>
            <person name="Gilchrist M.J."/>
            <person name="Hendrix D."/>
            <person name="Jurka J."/>
            <person name="Kapitonov V."/>
            <person name="Ovcharenko I."/>
            <person name="Putnam N.H."/>
            <person name="Shu S."/>
            <person name="Taher L."/>
            <person name="Blitz I.L."/>
            <person name="Blumberg B."/>
            <person name="Dichmann D.S."/>
            <person name="Dubchak I."/>
            <person name="Amaya E."/>
            <person name="Detter J.C."/>
            <person name="Fletcher R."/>
            <person name="Gerhard D.S."/>
            <person name="Goodstein D."/>
            <person name="Graves T."/>
            <person name="Grigoriev I.V."/>
            <person name="Grimwood J."/>
            <person name="Kawashima T."/>
            <person name="Lindquist E."/>
            <person name="Lucas S.M."/>
            <person name="Mead P.E."/>
            <person name="Mitros T."/>
            <person name="Ogino H."/>
            <person name="Ohta Y."/>
            <person name="Poliakov A.V."/>
            <person name="Pollet N."/>
            <person name="Robert J."/>
            <person name="Salamov A."/>
            <person name="Sater A.K."/>
            <person name="Schmutz J."/>
            <person name="Terry A."/>
            <person name="Vize P.D."/>
            <person name="Warren W.C."/>
            <person name="Wells D."/>
            <person name="Wills A."/>
            <person name="Wilson R.K."/>
            <person name="Zimmerman L.B."/>
            <person name="Zorn A.M."/>
            <person name="Grainger R."/>
            <person name="Grammer T."/>
            <person name="Khokha M.K."/>
            <person name="Richardson P.M."/>
            <person name="Rokhsar D.S."/>
        </authorList>
    </citation>
    <scope>NUCLEOTIDE SEQUENCE [LARGE SCALE GENOMIC DNA]</scope>
    <source>
        <strain evidence="1">Nigerian</strain>
    </source>
</reference>
<proteinExistence type="predicted"/>
<accession>A0A1B8XZD5</accession>
<dbReference type="AlphaFoldDB" id="A0A1B8XZD5"/>
<sequence>MTIRVQHSGKYLVDHSGLTEAAAVAKQPSGSHDNGSICVGSVALRESSLPLFVFNSVYKPDICEYNPVLSDGGSYRGCVSMLCVTVTVSVPFPSLHCWFRLLIQLPNIHSSLILTGFIVMCNCHCVCPFPFPALLVLTPDTTPQYPFIPHSHWVSLFSFIRQMFFKSP</sequence>